<evidence type="ECO:0000313" key="1">
    <source>
        <dbReference type="EMBL" id="KAK0953419.1"/>
    </source>
</evidence>
<sequence>MTQDELNKWIDNVHDDSNVLRHGSDTGNRLVFWKDTWMDTLLVSPDLKNAFHEEVLNVAISDFERYGTWVSQDPRGDKWLVKRQLGEIFVYAWE</sequence>
<dbReference type="EMBL" id="JAUJLE010000554">
    <property type="protein sequence ID" value="KAK0953419.1"/>
    <property type="molecule type" value="Genomic_DNA"/>
</dbReference>
<comment type="caution">
    <text evidence="1">The sequence shown here is derived from an EMBL/GenBank/DDBJ whole genome shotgun (WGS) entry which is preliminary data.</text>
</comment>
<organism evidence="1 2">
    <name type="scientific">Friedmanniomyces endolithicus</name>
    <dbReference type="NCBI Taxonomy" id="329885"/>
    <lineage>
        <taxon>Eukaryota</taxon>
        <taxon>Fungi</taxon>
        <taxon>Dikarya</taxon>
        <taxon>Ascomycota</taxon>
        <taxon>Pezizomycotina</taxon>
        <taxon>Dothideomycetes</taxon>
        <taxon>Dothideomycetidae</taxon>
        <taxon>Mycosphaerellales</taxon>
        <taxon>Teratosphaeriaceae</taxon>
        <taxon>Friedmanniomyces</taxon>
    </lineage>
</organism>
<dbReference type="Proteomes" id="UP001175353">
    <property type="component" value="Unassembled WGS sequence"/>
</dbReference>
<keyword evidence="2" id="KW-1185">Reference proteome</keyword>
<name>A0AAN6H2W8_9PEZI</name>
<accession>A0AAN6H2W8</accession>
<dbReference type="AlphaFoldDB" id="A0AAN6H2W8"/>
<gene>
    <name evidence="1" type="ORF">LTR91_023859</name>
</gene>
<protein>
    <submittedName>
        <fullName evidence="1">Uncharacterized protein</fullName>
    </submittedName>
</protein>
<proteinExistence type="predicted"/>
<reference evidence="1" key="1">
    <citation type="submission" date="2023-06" db="EMBL/GenBank/DDBJ databases">
        <title>Black Yeasts Isolated from many extreme environments.</title>
        <authorList>
            <person name="Coleine C."/>
            <person name="Stajich J.E."/>
            <person name="Selbmann L."/>
        </authorList>
    </citation>
    <scope>NUCLEOTIDE SEQUENCE</scope>
    <source>
        <strain evidence="1">CCFEE 5200</strain>
    </source>
</reference>
<evidence type="ECO:0000313" key="2">
    <source>
        <dbReference type="Proteomes" id="UP001175353"/>
    </source>
</evidence>